<keyword evidence="4" id="KW-0479">Metal-binding</keyword>
<evidence type="ECO:0000256" key="1">
    <source>
        <dbReference type="ARBA" id="ARBA00001966"/>
    </source>
</evidence>
<dbReference type="PROSITE" id="PS51918">
    <property type="entry name" value="RADICAL_SAM"/>
    <property type="match status" value="1"/>
</dbReference>
<dbReference type="EMBL" id="JACWUN010000002">
    <property type="protein sequence ID" value="MBD1399499.1"/>
    <property type="molecule type" value="Genomic_DNA"/>
</dbReference>
<dbReference type="InterPro" id="IPR034428">
    <property type="entry name" value="ThiH/NoCL/HydG-like"/>
</dbReference>
<keyword evidence="6" id="KW-0411">Iron-sulfur</keyword>
<dbReference type="Pfam" id="PF06968">
    <property type="entry name" value="BATS"/>
    <property type="match status" value="1"/>
</dbReference>
<keyword evidence="2" id="KW-0004">4Fe-4S</keyword>
<dbReference type="Gene3D" id="3.20.20.70">
    <property type="entry name" value="Aldolase class I"/>
    <property type="match status" value="1"/>
</dbReference>
<dbReference type="GO" id="GO:0036355">
    <property type="term" value="F:2-iminoacetate synthase activity"/>
    <property type="evidence" value="ECO:0007669"/>
    <property type="project" value="UniProtKB-EC"/>
</dbReference>
<evidence type="ECO:0000256" key="4">
    <source>
        <dbReference type="ARBA" id="ARBA00022723"/>
    </source>
</evidence>
<dbReference type="GO" id="GO:0005506">
    <property type="term" value="F:iron ion binding"/>
    <property type="evidence" value="ECO:0007669"/>
    <property type="project" value="InterPro"/>
</dbReference>
<dbReference type="Proteomes" id="UP000632828">
    <property type="component" value="Unassembled WGS sequence"/>
</dbReference>
<dbReference type="InterPro" id="IPR013785">
    <property type="entry name" value="Aldolase_TIM"/>
</dbReference>
<evidence type="ECO:0000259" key="7">
    <source>
        <dbReference type="PROSITE" id="PS51918"/>
    </source>
</evidence>
<dbReference type="Pfam" id="PF04055">
    <property type="entry name" value="Radical_SAM"/>
    <property type="match status" value="1"/>
</dbReference>
<dbReference type="SFLD" id="SFLDG01060">
    <property type="entry name" value="BATS_domain_containing"/>
    <property type="match status" value="1"/>
</dbReference>
<evidence type="ECO:0000256" key="2">
    <source>
        <dbReference type="ARBA" id="ARBA00022485"/>
    </source>
</evidence>
<dbReference type="InterPro" id="IPR010722">
    <property type="entry name" value="BATS_dom"/>
</dbReference>
<sequence>MSFLDQINNYPRAAVLDAINSATAAQIDQILGQPRISIEDFACLLNPAITAEQLERMALKAQQITRQRFGRTILLYAPLYLSNECLNGCRYCGFNAENDLIRKTLTLDEAEREARYLHDQGFRHLLLLTGEAPQAADVDYLEAAVKIIKPYCGSISIEVFPMSTDDYGRMVNAGVDGLTLYQETYDRERYRDLHPYGPKSDYNYRLLAPERAGQAGMRRIGIGSLLGLGNSLSDLFYSGLHARYLMHRFWKTLVTLSFPRLRPAAGGFTPEHIVSDRQLTQFICALRLLLPDAGLVLSTRESAALRDNLLPLGITQMSAGSCTAPGGYGNHSDEGGQFSISDDRSPAEIEQLLKQAGYDPVWKDWDTAFLTSAEER</sequence>
<dbReference type="InterPro" id="IPR007197">
    <property type="entry name" value="rSAM"/>
</dbReference>
<dbReference type="EC" id="4.1.99.19" evidence="8"/>
<dbReference type="CDD" id="cd01335">
    <property type="entry name" value="Radical_SAM"/>
    <property type="match status" value="1"/>
</dbReference>
<comment type="caution">
    <text evidence="8">The sequence shown here is derived from an EMBL/GenBank/DDBJ whole genome shotgun (WGS) entry which is preliminary data.</text>
</comment>
<comment type="cofactor">
    <cofactor evidence="1">
        <name>[4Fe-4S] cluster</name>
        <dbReference type="ChEBI" id="CHEBI:49883"/>
    </cofactor>
</comment>
<name>A0A8J6QJY5_9BACT</name>
<dbReference type="SMART" id="SM00876">
    <property type="entry name" value="BATS"/>
    <property type="match status" value="1"/>
</dbReference>
<organism evidence="8 9">
    <name type="scientific">Pelovirga terrestris</name>
    <dbReference type="NCBI Taxonomy" id="2771352"/>
    <lineage>
        <taxon>Bacteria</taxon>
        <taxon>Pseudomonadati</taxon>
        <taxon>Thermodesulfobacteriota</taxon>
        <taxon>Desulfuromonadia</taxon>
        <taxon>Geobacterales</taxon>
        <taxon>Geobacteraceae</taxon>
        <taxon>Pelovirga</taxon>
    </lineage>
</organism>
<keyword evidence="5" id="KW-0408">Iron</keyword>
<proteinExistence type="predicted"/>
<dbReference type="SFLD" id="SFLDS00029">
    <property type="entry name" value="Radical_SAM"/>
    <property type="match status" value="1"/>
</dbReference>
<gene>
    <name evidence="8" type="primary">thiH</name>
    <name evidence="8" type="ORF">ICT70_02340</name>
</gene>
<protein>
    <submittedName>
        <fullName evidence="8">2-iminoacetate synthase ThiH</fullName>
        <ecNumber evidence="8">4.1.99.19</ecNumber>
    </submittedName>
</protein>
<keyword evidence="3" id="KW-0949">S-adenosyl-L-methionine</keyword>
<dbReference type="GO" id="GO:0051539">
    <property type="term" value="F:4 iron, 4 sulfur cluster binding"/>
    <property type="evidence" value="ECO:0007669"/>
    <property type="project" value="UniProtKB-KW"/>
</dbReference>
<dbReference type="AlphaFoldDB" id="A0A8J6QJY5"/>
<feature type="domain" description="Radical SAM core" evidence="7">
    <location>
        <begin position="71"/>
        <end position="292"/>
    </location>
</feature>
<dbReference type="InterPro" id="IPR058240">
    <property type="entry name" value="rSAM_sf"/>
</dbReference>
<evidence type="ECO:0000256" key="5">
    <source>
        <dbReference type="ARBA" id="ARBA00023004"/>
    </source>
</evidence>
<dbReference type="InterPro" id="IPR012726">
    <property type="entry name" value="ThiH"/>
</dbReference>
<accession>A0A8J6QJY5</accession>
<dbReference type="SFLD" id="SFLDG01081">
    <property type="entry name" value="cleavage_of_the_Ca-Cb_bond_in"/>
    <property type="match status" value="1"/>
</dbReference>
<dbReference type="PANTHER" id="PTHR43583:SF1">
    <property type="entry name" value="2-IMINOACETATE SYNTHASE"/>
    <property type="match status" value="1"/>
</dbReference>
<evidence type="ECO:0000256" key="3">
    <source>
        <dbReference type="ARBA" id="ARBA00022691"/>
    </source>
</evidence>
<dbReference type="SUPFAM" id="SSF102114">
    <property type="entry name" value="Radical SAM enzymes"/>
    <property type="match status" value="1"/>
</dbReference>
<keyword evidence="9" id="KW-1185">Reference proteome</keyword>
<dbReference type="SFLD" id="SFLDF00301">
    <property type="entry name" value="2-iminoacetate_synthase_(ThiH)"/>
    <property type="match status" value="1"/>
</dbReference>
<dbReference type="PANTHER" id="PTHR43583">
    <property type="entry name" value="2-IMINOACETATE SYNTHASE"/>
    <property type="match status" value="1"/>
</dbReference>
<keyword evidence="8" id="KW-0456">Lyase</keyword>
<evidence type="ECO:0000256" key="6">
    <source>
        <dbReference type="ARBA" id="ARBA00023014"/>
    </source>
</evidence>
<dbReference type="RefSeq" id="WP_191153773.1">
    <property type="nucleotide sequence ID" value="NZ_JACWUN010000002.1"/>
</dbReference>
<reference evidence="8" key="1">
    <citation type="submission" date="2020-09" db="EMBL/GenBank/DDBJ databases">
        <title>Pelobacter alkaliphilus sp. nov., a novel anaerobic arsenate-reducing bacterium from terrestrial mud volcano.</title>
        <authorList>
            <person name="Khomyakova M.A."/>
            <person name="Merkel A.Y."/>
            <person name="Slobodkin A.I."/>
        </authorList>
    </citation>
    <scope>NUCLEOTIDE SEQUENCE</scope>
    <source>
        <strain evidence="8">M08fum</strain>
    </source>
</reference>
<evidence type="ECO:0000313" key="8">
    <source>
        <dbReference type="EMBL" id="MBD1399499.1"/>
    </source>
</evidence>
<dbReference type="NCBIfam" id="TIGR02351">
    <property type="entry name" value="thiH"/>
    <property type="match status" value="1"/>
</dbReference>
<evidence type="ECO:0000313" key="9">
    <source>
        <dbReference type="Proteomes" id="UP000632828"/>
    </source>
</evidence>